<feature type="compositionally biased region" description="Basic and acidic residues" evidence="9">
    <location>
        <begin position="461"/>
        <end position="472"/>
    </location>
</feature>
<proteinExistence type="inferred from homology"/>
<gene>
    <name evidence="13" type="ORF">OCH239_06570</name>
</gene>
<evidence type="ECO:0000256" key="1">
    <source>
        <dbReference type="ARBA" id="ARBA00001947"/>
    </source>
</evidence>
<keyword evidence="4" id="KW-0479">Metal-binding</keyword>
<dbReference type="STRING" id="1449350.OCH239_06570"/>
<dbReference type="EMBL" id="JALZ01000017">
    <property type="protein sequence ID" value="ETX13853.1"/>
    <property type="molecule type" value="Genomic_DNA"/>
</dbReference>
<dbReference type="InterPro" id="IPR050626">
    <property type="entry name" value="Peptidase_M16"/>
</dbReference>
<dbReference type="AlphaFoldDB" id="X7EFH3"/>
<feature type="domain" description="Peptidase M16 N-terminal" evidence="11">
    <location>
        <begin position="40"/>
        <end position="184"/>
    </location>
</feature>
<evidence type="ECO:0000256" key="2">
    <source>
        <dbReference type="ARBA" id="ARBA00007261"/>
    </source>
</evidence>
<protein>
    <submittedName>
        <fullName evidence="13">Zinc protease</fullName>
    </submittedName>
</protein>
<feature type="region of interest" description="Disordered" evidence="9">
    <location>
        <begin position="443"/>
        <end position="472"/>
    </location>
</feature>
<feature type="compositionally biased region" description="Basic and acidic residues" evidence="9">
    <location>
        <begin position="242"/>
        <end position="260"/>
    </location>
</feature>
<dbReference type="GO" id="GO:0004222">
    <property type="term" value="F:metalloendopeptidase activity"/>
    <property type="evidence" value="ECO:0007669"/>
    <property type="project" value="InterPro"/>
</dbReference>
<evidence type="ECO:0000256" key="9">
    <source>
        <dbReference type="SAM" id="MobiDB-lite"/>
    </source>
</evidence>
<comment type="similarity">
    <text evidence="2 8">Belongs to the peptidase M16 family.</text>
</comment>
<keyword evidence="6" id="KW-0862">Zinc</keyword>
<feature type="chain" id="PRO_5004979721" evidence="10">
    <location>
        <begin position="21"/>
        <end position="472"/>
    </location>
</feature>
<dbReference type="PANTHER" id="PTHR43690">
    <property type="entry name" value="NARDILYSIN"/>
    <property type="match status" value="1"/>
</dbReference>
<feature type="region of interest" description="Disordered" evidence="9">
    <location>
        <begin position="234"/>
        <end position="260"/>
    </location>
</feature>
<feature type="domain" description="Peptidase M16 C-terminal" evidence="12">
    <location>
        <begin position="193"/>
        <end position="376"/>
    </location>
</feature>
<dbReference type="GO" id="GO:0046872">
    <property type="term" value="F:metal ion binding"/>
    <property type="evidence" value="ECO:0007669"/>
    <property type="project" value="UniProtKB-KW"/>
</dbReference>
<sequence>MLTRLSGLAAAALLALPAGAQERIEEKVTTFTLDNGMEAVVIENHRAPVVTHMVWYRAGAADEPPGESGIAHFLEHLLFKGTETLEPGEFSRVVAENGGTDNAFTSQDQTAYFQRVASDRLERMMEMEADRMVNLRIREEDIQTERQVILEERNQRVENEPGALFNEQMSAALYLNHPYGIPVIGWKHEMEALDREAALTFYEKNYAPNNAILVVAGDVDPEEVRSLAEEHYGPLEANPEVEAPRQRPQEPPQRAERRLTYADPRVAQPYLIRSYLAPERDPGDQERAAALTILAEVLGGGQTSVLNRELQFEMQAAVYTSAFYSGTQLDDTSFGLVVVPAEGVSLESAEAELDRVLSEFVEDGVDPEQLERIKFQIRAQQIYALDNSDGIAQRYGSALTSGLTVEDVQDWPEILDAVTEEDILAAAEGLFDRDHSITGYLTGAETQGQTPTPASADAPAVEDKPEGTEETQ</sequence>
<comment type="cofactor">
    <cofactor evidence="1">
        <name>Zn(2+)</name>
        <dbReference type="ChEBI" id="CHEBI:29105"/>
    </cofactor>
</comment>
<reference evidence="13 14" key="1">
    <citation type="submission" date="2014-01" db="EMBL/GenBank/DDBJ databases">
        <title>Roseivivax halodurans JCM 10272 Genome Sequencing.</title>
        <authorList>
            <person name="Lai Q."/>
            <person name="Li G."/>
            <person name="Shao Z."/>
        </authorList>
    </citation>
    <scope>NUCLEOTIDE SEQUENCE [LARGE SCALE GENOMIC DNA]</scope>
    <source>
        <strain evidence="13 14">JCM 10272</strain>
    </source>
</reference>
<dbReference type="InterPro" id="IPR001431">
    <property type="entry name" value="Pept_M16_Zn_BS"/>
</dbReference>
<evidence type="ECO:0000256" key="10">
    <source>
        <dbReference type="SAM" id="SignalP"/>
    </source>
</evidence>
<dbReference type="InterPro" id="IPR011249">
    <property type="entry name" value="Metalloenz_LuxS/M16"/>
</dbReference>
<comment type="caution">
    <text evidence="13">The sequence shown here is derived from an EMBL/GenBank/DDBJ whole genome shotgun (WGS) entry which is preliminary data.</text>
</comment>
<dbReference type="OrthoDB" id="9811314at2"/>
<evidence type="ECO:0000313" key="13">
    <source>
        <dbReference type="EMBL" id="ETX13853.1"/>
    </source>
</evidence>
<dbReference type="InterPro" id="IPR011765">
    <property type="entry name" value="Pept_M16_N"/>
</dbReference>
<dbReference type="Pfam" id="PF05193">
    <property type="entry name" value="Peptidase_M16_C"/>
    <property type="match status" value="1"/>
</dbReference>
<evidence type="ECO:0000256" key="5">
    <source>
        <dbReference type="ARBA" id="ARBA00022801"/>
    </source>
</evidence>
<keyword evidence="5" id="KW-0378">Hydrolase</keyword>
<dbReference type="Proteomes" id="UP000022447">
    <property type="component" value="Unassembled WGS sequence"/>
</dbReference>
<dbReference type="GO" id="GO:0006508">
    <property type="term" value="P:proteolysis"/>
    <property type="evidence" value="ECO:0007669"/>
    <property type="project" value="UniProtKB-KW"/>
</dbReference>
<accession>X7EFH3</accession>
<feature type="compositionally biased region" description="Polar residues" evidence="9">
    <location>
        <begin position="444"/>
        <end position="453"/>
    </location>
</feature>
<evidence type="ECO:0000256" key="3">
    <source>
        <dbReference type="ARBA" id="ARBA00022670"/>
    </source>
</evidence>
<keyword evidence="14" id="KW-1185">Reference proteome</keyword>
<dbReference type="Pfam" id="PF00675">
    <property type="entry name" value="Peptidase_M16"/>
    <property type="match status" value="1"/>
</dbReference>
<evidence type="ECO:0000259" key="11">
    <source>
        <dbReference type="Pfam" id="PF00675"/>
    </source>
</evidence>
<organism evidence="13 14">
    <name type="scientific">Roseivivax halodurans JCM 10272</name>
    <dbReference type="NCBI Taxonomy" id="1449350"/>
    <lineage>
        <taxon>Bacteria</taxon>
        <taxon>Pseudomonadati</taxon>
        <taxon>Pseudomonadota</taxon>
        <taxon>Alphaproteobacteria</taxon>
        <taxon>Rhodobacterales</taxon>
        <taxon>Roseobacteraceae</taxon>
        <taxon>Roseivivax</taxon>
    </lineage>
</organism>
<dbReference type="PATRIC" id="fig|1449350.3.peg.2998"/>
<keyword evidence="7" id="KW-0482">Metalloprotease</keyword>
<dbReference type="InterPro" id="IPR007863">
    <property type="entry name" value="Peptidase_M16_C"/>
</dbReference>
<dbReference type="Gene3D" id="3.30.830.10">
    <property type="entry name" value="Metalloenzyme, LuxS/M16 peptidase-like"/>
    <property type="match status" value="2"/>
</dbReference>
<dbReference type="eggNOG" id="COG0612">
    <property type="taxonomic scope" value="Bacteria"/>
</dbReference>
<feature type="signal peptide" evidence="10">
    <location>
        <begin position="1"/>
        <end position="20"/>
    </location>
</feature>
<dbReference type="SUPFAM" id="SSF63411">
    <property type="entry name" value="LuxS/MPP-like metallohydrolase"/>
    <property type="match status" value="2"/>
</dbReference>
<evidence type="ECO:0000256" key="4">
    <source>
        <dbReference type="ARBA" id="ARBA00022723"/>
    </source>
</evidence>
<keyword evidence="10" id="KW-0732">Signal</keyword>
<dbReference type="MEROPS" id="M16.019"/>
<evidence type="ECO:0000259" key="12">
    <source>
        <dbReference type="Pfam" id="PF05193"/>
    </source>
</evidence>
<evidence type="ECO:0000256" key="7">
    <source>
        <dbReference type="ARBA" id="ARBA00023049"/>
    </source>
</evidence>
<evidence type="ECO:0000256" key="6">
    <source>
        <dbReference type="ARBA" id="ARBA00022833"/>
    </source>
</evidence>
<evidence type="ECO:0000313" key="14">
    <source>
        <dbReference type="Proteomes" id="UP000022447"/>
    </source>
</evidence>
<keyword evidence="3 13" id="KW-0645">Protease</keyword>
<dbReference type="PROSITE" id="PS00143">
    <property type="entry name" value="INSULINASE"/>
    <property type="match status" value="1"/>
</dbReference>
<dbReference type="RefSeq" id="WP_084782488.1">
    <property type="nucleotide sequence ID" value="NZ_JALZ01000017.1"/>
</dbReference>
<evidence type="ECO:0000256" key="8">
    <source>
        <dbReference type="RuleBase" id="RU004447"/>
    </source>
</evidence>
<dbReference type="PANTHER" id="PTHR43690:SF17">
    <property type="entry name" value="PROTEIN YHJJ"/>
    <property type="match status" value="1"/>
</dbReference>
<name>X7EFH3_9RHOB</name>